<evidence type="ECO:0000313" key="3">
    <source>
        <dbReference type="Proteomes" id="UP000293865"/>
    </source>
</evidence>
<reference evidence="2 3" key="1">
    <citation type="submission" date="2019-01" db="EMBL/GenBank/DDBJ databases">
        <title>Agromyces.</title>
        <authorList>
            <person name="Li J."/>
        </authorList>
    </citation>
    <scope>NUCLEOTIDE SEQUENCE [LARGE SCALE GENOMIC DNA]</scope>
    <source>
        <strain evidence="2 3">DSM 15934</strain>
    </source>
</reference>
<dbReference type="Proteomes" id="UP000293865">
    <property type="component" value="Unassembled WGS sequence"/>
</dbReference>
<dbReference type="InterPro" id="IPR036890">
    <property type="entry name" value="HATPase_C_sf"/>
</dbReference>
<dbReference type="Pfam" id="PF13589">
    <property type="entry name" value="HATPase_c_3"/>
    <property type="match status" value="1"/>
</dbReference>
<comment type="caution">
    <text evidence="2">The sequence shown here is derived from an EMBL/GenBank/DDBJ whole genome shotgun (WGS) entry which is preliminary data.</text>
</comment>
<evidence type="ECO:0000256" key="1">
    <source>
        <dbReference type="SAM" id="MobiDB-lite"/>
    </source>
</evidence>
<proteinExistence type="predicted"/>
<dbReference type="Gene3D" id="3.30.565.10">
    <property type="entry name" value="Histidine kinase-like ATPase, C-terminal domain"/>
    <property type="match status" value="1"/>
</dbReference>
<gene>
    <name evidence="2" type="ORF">ESP51_10340</name>
</gene>
<dbReference type="AlphaFoldDB" id="A0A4Q2L086"/>
<feature type="region of interest" description="Disordered" evidence="1">
    <location>
        <begin position="656"/>
        <end position="681"/>
    </location>
</feature>
<organism evidence="2 3">
    <name type="scientific">Agromyces albus</name>
    <dbReference type="NCBI Taxonomy" id="205332"/>
    <lineage>
        <taxon>Bacteria</taxon>
        <taxon>Bacillati</taxon>
        <taxon>Actinomycetota</taxon>
        <taxon>Actinomycetes</taxon>
        <taxon>Micrococcales</taxon>
        <taxon>Microbacteriaceae</taxon>
        <taxon>Agromyces</taxon>
    </lineage>
</organism>
<evidence type="ECO:0008006" key="4">
    <source>
        <dbReference type="Google" id="ProtNLM"/>
    </source>
</evidence>
<sequence length="681" mass="75352">MENLDVVVEHAHLVTLAKTPKVALAELVWNAIDADATNIALDVEFGALGGPEKITVVDDGVGIAPDDRKQTFGALGHSWKRLTQQSLGGRALHGERGEGRWAALGIGDSVRWTSVSDSTADGRVRFSISANKAELKRFTVSDLSSAPDTPTGVTVEVAALSQRGASYVESDLVAEDLLTTFALQIEQYGLNLSWRSQHLNVEALKKDQVDIPVLVDGIDDEIVLTVIEWKSAVQRHLYLCDTAGNSLYDMKPGIQAPGYHFTGYVKWAGFVTDVSLLTLEDSAPEPIKSVLDATRDALRRHFAAKEDERSAKLIKQWRDEDSYPFREPPRNKVEEAARGIFDIVAVAAAPIVEKTDFSSRKLSLELLKNAVETSPSNVRHILEEVLNLTPEQAEELSDLIKKTSLGALLRVGNQVVGRLEFLSGLEEIINDRELKRLVTERRQLHRILAEETWVFREEYALTADDNTLRTALKAHTALLGRDTLAPSDLDAPVTDADGRIVIVDMMLSRVIEQSRNHREHIVIELKRPSISIGKEQLDQIENYAQTVAADTRFAAVDTTWEFWIVGDEIDPRIKHKFGQGNLPDDVYQDYAEKGHHVIIRAVTWAQIIQDARHRMKFVKDALGYDPTSVASIDYLRERHGKVLPTVLMPAADPIANGDDPTRSGAAEDAGVYSNEVSAPIA</sequence>
<dbReference type="OrthoDB" id="8765545at2"/>
<keyword evidence="3" id="KW-1185">Reference proteome</keyword>
<dbReference type="SUPFAM" id="SSF55874">
    <property type="entry name" value="ATPase domain of HSP90 chaperone/DNA topoisomerase II/histidine kinase"/>
    <property type="match status" value="1"/>
</dbReference>
<protein>
    <recommendedName>
        <fullName evidence="4">Histidine kinase</fullName>
    </recommendedName>
</protein>
<accession>A0A4Q2L086</accession>
<evidence type="ECO:0000313" key="2">
    <source>
        <dbReference type="EMBL" id="RXZ70280.1"/>
    </source>
</evidence>
<dbReference type="EMBL" id="SDPN01000016">
    <property type="protein sequence ID" value="RXZ70280.1"/>
    <property type="molecule type" value="Genomic_DNA"/>
</dbReference>
<dbReference type="RefSeq" id="WP_129520821.1">
    <property type="nucleotide sequence ID" value="NZ_SDPN01000016.1"/>
</dbReference>
<name>A0A4Q2L086_9MICO</name>